<dbReference type="AlphaFoldDB" id="F4RM32"/>
<proteinExistence type="predicted"/>
<reference evidence="3" key="1">
    <citation type="journal article" date="2011" name="Proc. Natl. Acad. Sci. U.S.A.">
        <title>Obligate biotrophy features unraveled by the genomic analysis of rust fungi.</title>
        <authorList>
            <person name="Duplessis S."/>
            <person name="Cuomo C.A."/>
            <person name="Lin Y.-C."/>
            <person name="Aerts A."/>
            <person name="Tisserant E."/>
            <person name="Veneault-Fourrey C."/>
            <person name="Joly D.L."/>
            <person name="Hacquard S."/>
            <person name="Amselem J."/>
            <person name="Cantarel B.L."/>
            <person name="Chiu R."/>
            <person name="Coutinho P.M."/>
            <person name="Feau N."/>
            <person name="Field M."/>
            <person name="Frey P."/>
            <person name="Gelhaye E."/>
            <person name="Goldberg J."/>
            <person name="Grabherr M.G."/>
            <person name="Kodira C.D."/>
            <person name="Kohler A."/>
            <person name="Kuees U."/>
            <person name="Lindquist E.A."/>
            <person name="Lucas S.M."/>
            <person name="Mago R."/>
            <person name="Mauceli E."/>
            <person name="Morin E."/>
            <person name="Murat C."/>
            <person name="Pangilinan J.L."/>
            <person name="Park R."/>
            <person name="Pearson M."/>
            <person name="Quesneville H."/>
            <person name="Rouhier N."/>
            <person name="Sakthikumar S."/>
            <person name="Salamov A.A."/>
            <person name="Schmutz J."/>
            <person name="Selles B."/>
            <person name="Shapiro H."/>
            <person name="Tanguay P."/>
            <person name="Tuskan G.A."/>
            <person name="Henrissat B."/>
            <person name="Van de Peer Y."/>
            <person name="Rouze P."/>
            <person name="Ellis J.G."/>
            <person name="Dodds P.N."/>
            <person name="Schein J.E."/>
            <person name="Zhong S."/>
            <person name="Hamelin R.C."/>
            <person name="Grigoriev I.V."/>
            <person name="Szabo L.J."/>
            <person name="Martin F."/>
        </authorList>
    </citation>
    <scope>NUCLEOTIDE SEQUENCE [LARGE SCALE GENOMIC DNA]</scope>
    <source>
        <strain evidence="3">98AG31 / pathotype 3-4-7</strain>
    </source>
</reference>
<feature type="region of interest" description="Disordered" evidence="1">
    <location>
        <begin position="56"/>
        <end position="78"/>
    </location>
</feature>
<organism evidence="3">
    <name type="scientific">Melampsora larici-populina (strain 98AG31 / pathotype 3-4-7)</name>
    <name type="common">Poplar leaf rust fungus</name>
    <dbReference type="NCBI Taxonomy" id="747676"/>
    <lineage>
        <taxon>Eukaryota</taxon>
        <taxon>Fungi</taxon>
        <taxon>Dikarya</taxon>
        <taxon>Basidiomycota</taxon>
        <taxon>Pucciniomycotina</taxon>
        <taxon>Pucciniomycetes</taxon>
        <taxon>Pucciniales</taxon>
        <taxon>Melampsoraceae</taxon>
        <taxon>Melampsora</taxon>
    </lineage>
</organism>
<evidence type="ECO:0000313" key="3">
    <source>
        <dbReference type="Proteomes" id="UP000001072"/>
    </source>
</evidence>
<dbReference type="RefSeq" id="XP_007410091.1">
    <property type="nucleotide sequence ID" value="XM_007410029.1"/>
</dbReference>
<name>F4RM32_MELLP</name>
<dbReference type="KEGG" id="mlr:MELLADRAFT_86506"/>
<dbReference type="OrthoDB" id="2504223at2759"/>
<dbReference type="VEuPathDB" id="FungiDB:MELLADRAFT_86506"/>
<gene>
    <name evidence="2" type="ORF">MELLADRAFT_86506</name>
</gene>
<accession>F4RM32</accession>
<evidence type="ECO:0000313" key="2">
    <source>
        <dbReference type="EMBL" id="EGG06651.1"/>
    </source>
</evidence>
<protein>
    <submittedName>
        <fullName evidence="2">Uncharacterized protein</fullName>
    </submittedName>
</protein>
<feature type="compositionally biased region" description="Basic and acidic residues" evidence="1">
    <location>
        <begin position="324"/>
        <end position="342"/>
    </location>
</feature>
<sequence length="443" mass="48980">MHSLENDGNRPSDLSSYQRCALPLVSSQISKLAGGHCVPTKLKAEVAPTKHNWRLSVRGKSRQQSSLDNSSRRNQAHYIPSSSFAISIKTYGNHSSASDQETPSNTSIPVSHPTLPSKKFGSQAKQAFGRFCSSAKRTFTIDALVIKPINHKDQPTKVPRLKRMSTTNTKRPKISYPMKLHNPEFAFIASKDPWVYGSSDSDAIVPPLRRHATCGAVGRPVRPARTSRDVALRRSLRYRRQILSTAESSDRGDLPARPSAPEPMDMASSSEECNKSYDSSKHGVPSSSLKSSITSKSVAKNSFKVHSDTLEPLLNHSSFSTDSDYNRPLRRSPDQSRLDTERPSSSLSSFTSMKSDPDPYAGILRTKTNPIIPRASIRFSEEVRFSPSLMNSSTPNLSTAITTQTVKHCKPSMILNSVLKVDSSSDWYDDLMNSIDRKIGNQK</sequence>
<feature type="region of interest" description="Disordered" evidence="1">
    <location>
        <begin position="242"/>
        <end position="296"/>
    </location>
</feature>
<feature type="compositionally biased region" description="Low complexity" evidence="1">
    <location>
        <begin position="344"/>
        <end position="354"/>
    </location>
</feature>
<dbReference type="HOGENOM" id="CLU_618314_0_0_1"/>
<keyword evidence="3" id="KW-1185">Reference proteome</keyword>
<dbReference type="Proteomes" id="UP000001072">
    <property type="component" value="Unassembled WGS sequence"/>
</dbReference>
<feature type="compositionally biased region" description="Low complexity" evidence="1">
    <location>
        <begin position="286"/>
        <end position="296"/>
    </location>
</feature>
<dbReference type="InParanoid" id="F4RM32"/>
<feature type="compositionally biased region" description="Polar residues" evidence="1">
    <location>
        <begin position="62"/>
        <end position="73"/>
    </location>
</feature>
<feature type="compositionally biased region" description="Polar residues" evidence="1">
    <location>
        <begin position="92"/>
        <end position="109"/>
    </location>
</feature>
<dbReference type="EMBL" id="GL883107">
    <property type="protein sequence ID" value="EGG06651.1"/>
    <property type="molecule type" value="Genomic_DNA"/>
</dbReference>
<feature type="region of interest" description="Disordered" evidence="1">
    <location>
        <begin position="314"/>
        <end position="367"/>
    </location>
</feature>
<dbReference type="GeneID" id="18934206"/>
<feature type="region of interest" description="Disordered" evidence="1">
    <location>
        <begin position="92"/>
        <end position="119"/>
    </location>
</feature>
<evidence type="ECO:0000256" key="1">
    <source>
        <dbReference type="SAM" id="MobiDB-lite"/>
    </source>
</evidence>
<feature type="compositionally biased region" description="Basic and acidic residues" evidence="1">
    <location>
        <begin position="272"/>
        <end position="281"/>
    </location>
</feature>